<feature type="domain" description="DDE Tnp4" evidence="3">
    <location>
        <begin position="258"/>
        <end position="410"/>
    </location>
</feature>
<evidence type="ECO:0000313" key="4">
    <source>
        <dbReference type="EMBL" id="KNC49533.1"/>
    </source>
</evidence>
<dbReference type="RefSeq" id="XP_013757646.1">
    <property type="nucleotide sequence ID" value="XM_013902192.1"/>
</dbReference>
<organism evidence="4 5">
    <name type="scientific">Thecamonas trahens ATCC 50062</name>
    <dbReference type="NCBI Taxonomy" id="461836"/>
    <lineage>
        <taxon>Eukaryota</taxon>
        <taxon>Apusozoa</taxon>
        <taxon>Apusomonadida</taxon>
        <taxon>Apusomonadidae</taxon>
        <taxon>Thecamonas</taxon>
    </lineage>
</organism>
<gene>
    <name evidence="4" type="ORF">AMSG_05559</name>
</gene>
<dbReference type="EMBL" id="GL349456">
    <property type="protein sequence ID" value="KNC49533.1"/>
    <property type="molecule type" value="Genomic_DNA"/>
</dbReference>
<comment type="cofactor">
    <cofactor evidence="1">
        <name>a divalent metal cation</name>
        <dbReference type="ChEBI" id="CHEBI:60240"/>
    </cofactor>
</comment>
<sequence>MAELSLQASPAQALRAIEMEVEELEEAEADAEQLFLIAAAAAVAEEEARLSTTSDMDLGVPGVRGGDPEAVYGRATLRDRFSETGRQRRDVSGDLAASVLLRGTDDSFMLYVRMPKDVFMMLGAAAYDETWDVPISVSGEYYEQTTVATGERGRPMVHPKKRLFVLLYALAHNFSSFAQLEIQFNMSATTCTELFEYDMLLLLDVLRDEISYPSRDEMIDDITNLQDEVLTRIDEAAARGDVLEDEYASRLRRALFAVDGTHIRLKKAPPGDNPTDYYCYKGFMSLQFLAVVNVYNDKIVDLVGPVPGRGSDSSMFPLLKLAKDPDRHLMESTGRGVCVLADGALDRSRYKYLVKPRRGALSRSDPQCCMRNPIERRFGVSKSRWKIMHHGLPFSSTQKNGLVVHVCFRLDALLQRVCTPLERVVTGEETSDEVTQVP</sequence>
<proteinExistence type="predicted"/>
<evidence type="ECO:0000313" key="5">
    <source>
        <dbReference type="Proteomes" id="UP000054408"/>
    </source>
</evidence>
<name>A0A0L0DDY9_THETB</name>
<dbReference type="Pfam" id="PF13359">
    <property type="entry name" value="DDE_Tnp_4"/>
    <property type="match status" value="1"/>
</dbReference>
<dbReference type="InterPro" id="IPR027806">
    <property type="entry name" value="HARBI1_dom"/>
</dbReference>
<keyword evidence="2" id="KW-0479">Metal-binding</keyword>
<evidence type="ECO:0000259" key="3">
    <source>
        <dbReference type="Pfam" id="PF13359"/>
    </source>
</evidence>
<evidence type="ECO:0000256" key="2">
    <source>
        <dbReference type="ARBA" id="ARBA00022723"/>
    </source>
</evidence>
<protein>
    <recommendedName>
        <fullName evidence="3">DDE Tnp4 domain-containing protein</fullName>
    </recommendedName>
</protein>
<keyword evidence="5" id="KW-1185">Reference proteome</keyword>
<dbReference type="AlphaFoldDB" id="A0A0L0DDY9"/>
<dbReference type="OrthoDB" id="6627079at2759"/>
<dbReference type="GO" id="GO:0046872">
    <property type="term" value="F:metal ion binding"/>
    <property type="evidence" value="ECO:0007669"/>
    <property type="project" value="UniProtKB-KW"/>
</dbReference>
<accession>A0A0L0DDY9</accession>
<dbReference type="GeneID" id="25564947"/>
<evidence type="ECO:0000256" key="1">
    <source>
        <dbReference type="ARBA" id="ARBA00001968"/>
    </source>
</evidence>
<dbReference type="Proteomes" id="UP000054408">
    <property type="component" value="Unassembled WGS sequence"/>
</dbReference>
<dbReference type="STRING" id="461836.A0A0L0DDY9"/>
<reference evidence="4 5" key="1">
    <citation type="submission" date="2010-05" db="EMBL/GenBank/DDBJ databases">
        <title>The Genome Sequence of Thecamonas trahens ATCC 50062.</title>
        <authorList>
            <consortium name="The Broad Institute Genome Sequencing Platform"/>
            <person name="Russ C."/>
            <person name="Cuomo C."/>
            <person name="Shea T."/>
            <person name="Young S.K."/>
            <person name="Zeng Q."/>
            <person name="Koehrsen M."/>
            <person name="Haas B."/>
            <person name="Borodovsky M."/>
            <person name="Guigo R."/>
            <person name="Alvarado L."/>
            <person name="Berlin A."/>
            <person name="Bochicchio J."/>
            <person name="Borenstein D."/>
            <person name="Chapman S."/>
            <person name="Chen Z."/>
            <person name="Freedman E."/>
            <person name="Gellesch M."/>
            <person name="Goldberg J."/>
            <person name="Griggs A."/>
            <person name="Gujja S."/>
            <person name="Heilman E."/>
            <person name="Heiman D."/>
            <person name="Hepburn T."/>
            <person name="Howarth C."/>
            <person name="Jen D."/>
            <person name="Larson L."/>
            <person name="Mehta T."/>
            <person name="Park D."/>
            <person name="Pearson M."/>
            <person name="Roberts A."/>
            <person name="Saif S."/>
            <person name="Shenoy N."/>
            <person name="Sisk P."/>
            <person name="Stolte C."/>
            <person name="Sykes S."/>
            <person name="Thomson T."/>
            <person name="Walk T."/>
            <person name="White J."/>
            <person name="Yandava C."/>
            <person name="Burger G."/>
            <person name="Gray M.W."/>
            <person name="Holland P.W.H."/>
            <person name="King N."/>
            <person name="Lang F.B.F."/>
            <person name="Roger A.J."/>
            <person name="Ruiz-Trillo I."/>
            <person name="Lander E."/>
            <person name="Nusbaum C."/>
        </authorList>
    </citation>
    <scope>NUCLEOTIDE SEQUENCE [LARGE SCALE GENOMIC DNA]</scope>
    <source>
        <strain evidence="4 5">ATCC 50062</strain>
    </source>
</reference>